<feature type="compositionally biased region" description="Basic and acidic residues" evidence="2">
    <location>
        <begin position="626"/>
        <end position="639"/>
    </location>
</feature>
<feature type="coiled-coil region" evidence="1">
    <location>
        <begin position="687"/>
        <end position="731"/>
    </location>
</feature>
<evidence type="ECO:0000259" key="3">
    <source>
        <dbReference type="Pfam" id="PF13476"/>
    </source>
</evidence>
<reference evidence="4 5" key="1">
    <citation type="submission" date="2013-03" db="EMBL/GenBank/DDBJ databases">
        <authorList>
            <person name="Fiebig A."/>
            <person name="Goeker M."/>
            <person name="Klenk H.-P.P."/>
        </authorList>
    </citation>
    <scope>NUCLEOTIDE SEQUENCE [LARGE SCALE GENOMIC DNA]</scope>
    <source>
        <strain evidence="5">DSM 19469</strain>
    </source>
</reference>
<dbReference type="OrthoDB" id="7069379at2"/>
<organism evidence="4 5">
    <name type="scientific">Roseicyclus elongatus DSM 19469</name>
    <dbReference type="NCBI Taxonomy" id="1294273"/>
    <lineage>
        <taxon>Bacteria</taxon>
        <taxon>Pseudomonadati</taxon>
        <taxon>Pseudomonadota</taxon>
        <taxon>Alphaproteobacteria</taxon>
        <taxon>Rhodobacterales</taxon>
        <taxon>Roseobacteraceae</taxon>
        <taxon>Roseicyclus</taxon>
    </lineage>
</organism>
<keyword evidence="5" id="KW-1185">Reference proteome</keyword>
<protein>
    <recommendedName>
        <fullName evidence="3">Rad50/SbcC-type AAA domain-containing protein</fullName>
    </recommendedName>
</protein>
<feature type="compositionally biased region" description="Basic and acidic residues" evidence="2">
    <location>
        <begin position="359"/>
        <end position="383"/>
    </location>
</feature>
<feature type="region of interest" description="Disordered" evidence="2">
    <location>
        <begin position="609"/>
        <end position="642"/>
    </location>
</feature>
<dbReference type="eggNOG" id="COG0419">
    <property type="taxonomic scope" value="Bacteria"/>
</dbReference>
<dbReference type="EMBL" id="CP004372">
    <property type="protein sequence ID" value="AHM05756.1"/>
    <property type="molecule type" value="Genomic_DNA"/>
</dbReference>
<keyword evidence="1" id="KW-0175">Coiled coil</keyword>
<proteinExistence type="predicted"/>
<dbReference type="InterPro" id="IPR027417">
    <property type="entry name" value="P-loop_NTPase"/>
</dbReference>
<dbReference type="PANTHER" id="PTHR41259:SF1">
    <property type="entry name" value="DOUBLE-STRAND BREAK REPAIR RAD50 ATPASE, PUTATIVE-RELATED"/>
    <property type="match status" value="1"/>
</dbReference>
<dbReference type="KEGG" id="red:roselon_03501"/>
<name>W8S9R4_9RHOB</name>
<dbReference type="AlphaFoldDB" id="W8S9R4"/>
<dbReference type="Pfam" id="PF13476">
    <property type="entry name" value="AAA_23"/>
    <property type="match status" value="1"/>
</dbReference>
<dbReference type="PATRIC" id="fig|1294273.3.peg.3458"/>
<evidence type="ECO:0000313" key="5">
    <source>
        <dbReference type="Proteomes" id="UP000019593"/>
    </source>
</evidence>
<dbReference type="InterPro" id="IPR038729">
    <property type="entry name" value="Rad50/SbcC_AAA"/>
</dbReference>
<dbReference type="STRING" id="1294273.roselon_03501"/>
<dbReference type="Gene3D" id="3.40.50.300">
    <property type="entry name" value="P-loop containing nucleotide triphosphate hydrolases"/>
    <property type="match status" value="2"/>
</dbReference>
<feature type="compositionally biased region" description="Basic and acidic residues" evidence="2">
    <location>
        <begin position="335"/>
        <end position="352"/>
    </location>
</feature>
<feature type="region of interest" description="Disordered" evidence="2">
    <location>
        <begin position="335"/>
        <end position="398"/>
    </location>
</feature>
<evidence type="ECO:0000256" key="1">
    <source>
        <dbReference type="SAM" id="Coils"/>
    </source>
</evidence>
<dbReference type="PANTHER" id="PTHR41259">
    <property type="entry name" value="DOUBLE-STRAND BREAK REPAIR RAD50 ATPASE, PUTATIVE-RELATED"/>
    <property type="match status" value="1"/>
</dbReference>
<feature type="domain" description="Rad50/SbcC-type AAA" evidence="3">
    <location>
        <begin position="5"/>
        <end position="82"/>
    </location>
</feature>
<dbReference type="SUPFAM" id="SSF52540">
    <property type="entry name" value="P-loop containing nucleoside triphosphate hydrolases"/>
    <property type="match status" value="1"/>
</dbReference>
<gene>
    <name evidence="4" type="ORF">roselon_03501</name>
</gene>
<dbReference type="HOGENOM" id="CLU_015046_0_0_5"/>
<feature type="coiled-coil region" evidence="1">
    <location>
        <begin position="552"/>
        <end position="586"/>
    </location>
</feature>
<evidence type="ECO:0000256" key="2">
    <source>
        <dbReference type="SAM" id="MobiDB-lite"/>
    </source>
</evidence>
<dbReference type="RefSeq" id="WP_025313371.1">
    <property type="nucleotide sequence ID" value="NZ_CP004372.1"/>
</dbReference>
<sequence length="866" mass="94031">MKLRSITLENVRRFIDPVRIDGISDGVNVLSAPNEFGKSTVFDALRALFFVPHGSTKKDIKHLRPHAGGSPKVSVEVETAEGRFVISKTWFGKSEAKVTRGDVLIAQADEAEAWISRLLGGGDGGPSGLLWVRQGLLGLSDGEKNEQTAALEARRDLLSSVTGEVEAMTGGRRMDAALARCREELLGFATATGRPKAGGPWAAALHDVETLTEDRDSLVQQVAALQSSLDERNRHRRELAELEAPDTVAERTERLEAAKVAFQAAETHASKVQAAEQAVQTARLMADRAKQDLQTFRDVVQTRSKAEAADQEARDKLEKAAQILAEAEQNLADATRAHDAAEEKRRQADALVRRVQAKSARDRRTELEERLEKAQSTRGKVEAAKAGSSIGPDDKDMDRLRGLNSALVTARALRDSTATRVTMRYASGHDGSVVHAGEVLADGKALTIHSDTVLTLDGLGELTVHPGAGPEDIADVSQAEANLDDALKALGVTSLEEAARAHRARQDAKSLLTQLEAEFLAHAPKGIEDLQKQLAALPQPAEEEEVEDLPSLEEAEAALRIKSGVVAELRAKMEAARDLRDDARTKHTTALVLQEEATRHLTSAIEAMDRLPQTDEVELASESSAADEKRRQAETDLKDAQSGAPDIAAAKAALTRAQSIEDAALARIGELRPAIAALDERIRGSAGEAVEERLQETADKLEAVEARLARIAREVKVLERLQAALEGARSDARDRYFEPVAGELRPLLHLLWPDAELNWADDTLLPQSLIRNGQEETVDILSGGTQEQIALLVRLAFARLLSKDGRHAPVILDDALVFTDDDRIERMFDALHRQAGDLQIIVLSCRQRAFRDLGGKALQIQASVAS</sequence>
<evidence type="ECO:0000313" key="4">
    <source>
        <dbReference type="EMBL" id="AHM05756.1"/>
    </source>
</evidence>
<dbReference type="Proteomes" id="UP000019593">
    <property type="component" value="Chromosome"/>
</dbReference>
<accession>W8S9R4</accession>